<dbReference type="GO" id="GO:0003723">
    <property type="term" value="F:RNA binding"/>
    <property type="evidence" value="ECO:0007669"/>
    <property type="project" value="InterPro"/>
</dbReference>
<dbReference type="STRING" id="1838286.Verru16b_02907"/>
<evidence type="ECO:0000313" key="3">
    <source>
        <dbReference type="EMBL" id="AOS45818.1"/>
    </source>
</evidence>
<dbReference type="Proteomes" id="UP000095228">
    <property type="component" value="Chromosome"/>
</dbReference>
<accession>A0A1D8AY68</accession>
<dbReference type="InterPro" id="IPR006145">
    <property type="entry name" value="PsdUridine_synth_RsuA/RluA"/>
</dbReference>
<dbReference type="GO" id="GO:0160149">
    <property type="term" value="F:tRNA pseudouridine(65) synthase activity"/>
    <property type="evidence" value="ECO:0007669"/>
    <property type="project" value="UniProtKB-EC"/>
</dbReference>
<dbReference type="EC" id="5.4.99.26" evidence="3"/>
<name>A0A1D8AY68_9BACT</name>
<keyword evidence="3" id="KW-0413">Isomerase</keyword>
<dbReference type="KEGG" id="obg:Verru16b_02907"/>
<dbReference type="EMBL" id="CP016094">
    <property type="protein sequence ID" value="AOS45818.1"/>
    <property type="molecule type" value="Genomic_DNA"/>
</dbReference>
<dbReference type="PANTHER" id="PTHR21600">
    <property type="entry name" value="MITOCHONDRIAL RNA PSEUDOURIDINE SYNTHASE"/>
    <property type="match status" value="1"/>
</dbReference>
<dbReference type="Gene3D" id="3.30.2350.10">
    <property type="entry name" value="Pseudouridine synthase"/>
    <property type="match status" value="1"/>
</dbReference>
<sequence>MTSIPFPEDFWATLPLGGNVRLLVRDANGLAAFDKSAGVLSHPNDSQDEARSLLTCRYDKEAQRFTWRNPEGAERHLWLLNRLDSATSGVILTAASEKLALVIREHFAQKQVRKVYNALVFGHAHTKTEVWRDFLAVTKKGGRVRTATIGNIPSETHFQSIKHTQRNFSTSLIRLEPRTGRSHQLRVQCAKRHLPIIGDQTYGDFGLNREFAKANKTKRLFLHSLETAFTYEFGGKKFAFKANAPLPEEFLAGY</sequence>
<keyword evidence="4" id="KW-1185">Reference proteome</keyword>
<organism evidence="3 4">
    <name type="scientific">Lacunisphaera limnophila</name>
    <dbReference type="NCBI Taxonomy" id="1838286"/>
    <lineage>
        <taxon>Bacteria</taxon>
        <taxon>Pseudomonadati</taxon>
        <taxon>Verrucomicrobiota</taxon>
        <taxon>Opitutia</taxon>
        <taxon>Opitutales</taxon>
        <taxon>Opitutaceae</taxon>
        <taxon>Lacunisphaera</taxon>
    </lineage>
</organism>
<gene>
    <name evidence="3" type="primary">truC_2</name>
    <name evidence="3" type="ORF">Verru16b_02907</name>
</gene>
<reference evidence="3 4" key="1">
    <citation type="submission" date="2016-06" db="EMBL/GenBank/DDBJ databases">
        <title>Three novel species with peptidoglycan cell walls form the new genus Lacunisphaera gen. nov. in the family Opitutaceae of the verrucomicrobial subdivision 4.</title>
        <authorList>
            <person name="Rast P."/>
            <person name="Gloeckner I."/>
            <person name="Jogler M."/>
            <person name="Boedeker C."/>
            <person name="Jeske O."/>
            <person name="Wiegand S."/>
            <person name="Reinhardt R."/>
            <person name="Schumann P."/>
            <person name="Rohde M."/>
            <person name="Spring S."/>
            <person name="Gloeckner F.O."/>
            <person name="Jogler C."/>
        </authorList>
    </citation>
    <scope>NUCLEOTIDE SEQUENCE [LARGE SCALE GENOMIC DNA]</scope>
    <source>
        <strain evidence="3 4">IG16b</strain>
    </source>
</reference>
<dbReference type="AlphaFoldDB" id="A0A1D8AY68"/>
<comment type="similarity">
    <text evidence="1">Belongs to the pseudouridine synthase RluA family.</text>
</comment>
<evidence type="ECO:0000259" key="2">
    <source>
        <dbReference type="Pfam" id="PF00849"/>
    </source>
</evidence>
<dbReference type="InterPro" id="IPR050188">
    <property type="entry name" value="RluA_PseudoU_synthase"/>
</dbReference>
<evidence type="ECO:0000256" key="1">
    <source>
        <dbReference type="ARBA" id="ARBA00010876"/>
    </source>
</evidence>
<dbReference type="RefSeq" id="WP_237023425.1">
    <property type="nucleotide sequence ID" value="NZ_CP016094.1"/>
</dbReference>
<dbReference type="GO" id="GO:0000455">
    <property type="term" value="P:enzyme-directed rRNA pseudouridine synthesis"/>
    <property type="evidence" value="ECO:0007669"/>
    <property type="project" value="TreeGrafter"/>
</dbReference>
<dbReference type="CDD" id="cd02869">
    <property type="entry name" value="PseudoU_synth_RluA_like"/>
    <property type="match status" value="1"/>
</dbReference>
<protein>
    <submittedName>
        <fullName evidence="3">tRNA pseudouridine synthase C</fullName>
        <ecNumber evidence="3">5.4.99.26</ecNumber>
    </submittedName>
</protein>
<proteinExistence type="inferred from homology"/>
<dbReference type="Pfam" id="PF00849">
    <property type="entry name" value="PseudoU_synth_2"/>
    <property type="match status" value="1"/>
</dbReference>
<feature type="domain" description="Pseudouridine synthase RsuA/RluA-like" evidence="2">
    <location>
        <begin position="31"/>
        <end position="191"/>
    </location>
</feature>
<evidence type="ECO:0000313" key="4">
    <source>
        <dbReference type="Proteomes" id="UP000095228"/>
    </source>
</evidence>
<dbReference type="SUPFAM" id="SSF55120">
    <property type="entry name" value="Pseudouridine synthase"/>
    <property type="match status" value="1"/>
</dbReference>
<dbReference type="PANTHER" id="PTHR21600:SF87">
    <property type="entry name" value="RNA PSEUDOURIDYLATE SYNTHASE DOMAIN-CONTAINING PROTEIN 1"/>
    <property type="match status" value="1"/>
</dbReference>
<dbReference type="InterPro" id="IPR020103">
    <property type="entry name" value="PsdUridine_synth_cat_dom_sf"/>
</dbReference>